<keyword evidence="3" id="KW-1185">Reference proteome</keyword>
<dbReference type="Gene3D" id="3.30.70.2970">
    <property type="entry name" value="Protein of unknown function (DUF541), domain 2"/>
    <property type="match status" value="1"/>
</dbReference>
<protein>
    <submittedName>
        <fullName evidence="2">SIMPL domain-containing protein</fullName>
    </submittedName>
</protein>
<accession>A0ABX7M9M7</accession>
<evidence type="ECO:0000313" key="3">
    <source>
        <dbReference type="Proteomes" id="UP000663570"/>
    </source>
</evidence>
<evidence type="ECO:0000256" key="1">
    <source>
        <dbReference type="SAM" id="SignalP"/>
    </source>
</evidence>
<organism evidence="2 3">
    <name type="scientific">Niveibacterium microcysteis</name>
    <dbReference type="NCBI Taxonomy" id="2811415"/>
    <lineage>
        <taxon>Bacteria</taxon>
        <taxon>Pseudomonadati</taxon>
        <taxon>Pseudomonadota</taxon>
        <taxon>Betaproteobacteria</taxon>
        <taxon>Rhodocyclales</taxon>
        <taxon>Rhodocyclaceae</taxon>
        <taxon>Niveibacterium</taxon>
    </lineage>
</organism>
<dbReference type="PANTHER" id="PTHR34387:SF1">
    <property type="entry name" value="PERIPLASMIC IMMUNOGENIC PROTEIN"/>
    <property type="match status" value="1"/>
</dbReference>
<dbReference type="InterPro" id="IPR052022">
    <property type="entry name" value="26kDa_periplasmic_antigen"/>
</dbReference>
<dbReference type="InterPro" id="IPR007497">
    <property type="entry name" value="SIMPL/DUF541"/>
</dbReference>
<sequence length="234" mass="24789">MKPLQSLLIAAACVAAPAWGQTAAPAAPSVPTIDLSVESSRAATNDLQRAVVYVEASDANLNALTNRVNQTINRGLATAKSATAVKVRSGNSSTWPNYVRNSQKIESWRMRSELLLESRDSAALSELLGKLQGDFALGQISFAPSVETRRKAEDEAIVDALAAFKARAELAANALGRKYRIRHVAINTNQSFRPMPMPAARAAVMSAASDSGAPAMEAGETQLNVIATGTIELQ</sequence>
<feature type="signal peptide" evidence="1">
    <location>
        <begin position="1"/>
        <end position="20"/>
    </location>
</feature>
<feature type="chain" id="PRO_5046759057" evidence="1">
    <location>
        <begin position="21"/>
        <end position="234"/>
    </location>
</feature>
<evidence type="ECO:0000313" key="2">
    <source>
        <dbReference type="EMBL" id="QSI77853.1"/>
    </source>
</evidence>
<name>A0ABX7M9M7_9RHOO</name>
<proteinExistence type="predicted"/>
<gene>
    <name evidence="2" type="ORF">JY500_04160</name>
</gene>
<reference evidence="2 3" key="1">
    <citation type="submission" date="2021-02" db="EMBL/GenBank/DDBJ databases">
        <title>Niveibacterium changnyeongensis HC41.</title>
        <authorList>
            <person name="Kang M."/>
        </authorList>
    </citation>
    <scope>NUCLEOTIDE SEQUENCE [LARGE SCALE GENOMIC DNA]</scope>
    <source>
        <strain evidence="2 3">HC41</strain>
    </source>
</reference>
<keyword evidence="1" id="KW-0732">Signal</keyword>
<dbReference type="RefSeq" id="WP_206255155.1">
    <property type="nucleotide sequence ID" value="NZ_CP071060.1"/>
</dbReference>
<dbReference type="Pfam" id="PF04402">
    <property type="entry name" value="SIMPL"/>
    <property type="match status" value="1"/>
</dbReference>
<dbReference type="PANTHER" id="PTHR34387">
    <property type="entry name" value="SLR1258 PROTEIN"/>
    <property type="match status" value="1"/>
</dbReference>
<dbReference type="EMBL" id="CP071060">
    <property type="protein sequence ID" value="QSI77853.1"/>
    <property type="molecule type" value="Genomic_DNA"/>
</dbReference>
<dbReference type="Proteomes" id="UP000663570">
    <property type="component" value="Chromosome"/>
</dbReference>
<dbReference type="Gene3D" id="3.30.110.170">
    <property type="entry name" value="Protein of unknown function (DUF541), domain 1"/>
    <property type="match status" value="1"/>
</dbReference>